<evidence type="ECO:0000256" key="3">
    <source>
        <dbReference type="ARBA" id="ARBA00022722"/>
    </source>
</evidence>
<evidence type="ECO:0000256" key="5">
    <source>
        <dbReference type="ARBA" id="ARBA00022839"/>
    </source>
</evidence>
<dbReference type="InterPro" id="IPR041122">
    <property type="entry name" value="RecJ_OB"/>
</dbReference>
<dbReference type="InterPro" id="IPR003156">
    <property type="entry name" value="DHHA1_dom"/>
</dbReference>
<dbReference type="AlphaFoldDB" id="A0A9D1T288"/>
<keyword evidence="4" id="KW-0378">Hydrolase</keyword>
<dbReference type="SUPFAM" id="SSF64182">
    <property type="entry name" value="DHH phosphoesterases"/>
    <property type="match status" value="1"/>
</dbReference>
<name>A0A9D1T288_9BACT</name>
<dbReference type="Gene3D" id="3.90.1640.30">
    <property type="match status" value="1"/>
</dbReference>
<comment type="similarity">
    <text evidence="1">Belongs to the RecJ family.</text>
</comment>
<dbReference type="Proteomes" id="UP000886845">
    <property type="component" value="Unassembled WGS sequence"/>
</dbReference>
<dbReference type="Gene3D" id="3.10.310.30">
    <property type="match status" value="1"/>
</dbReference>
<accession>A0A9D1T288</accession>
<comment type="caution">
    <text evidence="9">The sequence shown here is derived from an EMBL/GenBank/DDBJ whole genome shotgun (WGS) entry which is preliminary data.</text>
</comment>
<dbReference type="GO" id="GO:0004527">
    <property type="term" value="F:exonuclease activity"/>
    <property type="evidence" value="ECO:0007669"/>
    <property type="project" value="UniProtKB-KW"/>
</dbReference>
<evidence type="ECO:0000256" key="1">
    <source>
        <dbReference type="ARBA" id="ARBA00005915"/>
    </source>
</evidence>
<gene>
    <name evidence="9" type="ORF">IAC79_02415</name>
</gene>
<evidence type="ECO:0000313" key="10">
    <source>
        <dbReference type="Proteomes" id="UP000886845"/>
    </source>
</evidence>
<dbReference type="Pfam" id="PF01368">
    <property type="entry name" value="DHH"/>
    <property type="match status" value="1"/>
</dbReference>
<evidence type="ECO:0000256" key="2">
    <source>
        <dbReference type="ARBA" id="ARBA00019841"/>
    </source>
</evidence>
<reference evidence="9" key="2">
    <citation type="journal article" date="2021" name="PeerJ">
        <title>Extensive microbial diversity within the chicken gut microbiome revealed by metagenomics and culture.</title>
        <authorList>
            <person name="Gilroy R."/>
            <person name="Ravi A."/>
            <person name="Getino M."/>
            <person name="Pursley I."/>
            <person name="Horton D.L."/>
            <person name="Alikhan N.F."/>
            <person name="Baker D."/>
            <person name="Gharbi K."/>
            <person name="Hall N."/>
            <person name="Watson M."/>
            <person name="Adriaenssens E.M."/>
            <person name="Foster-Nyarko E."/>
            <person name="Jarju S."/>
            <person name="Secka A."/>
            <person name="Antonio M."/>
            <person name="Oren A."/>
            <person name="Chaudhuri R.R."/>
            <person name="La Ragione R."/>
            <person name="Hildebrand F."/>
            <person name="Pallen M.J."/>
        </authorList>
    </citation>
    <scope>NUCLEOTIDE SEQUENCE</scope>
    <source>
        <strain evidence="9">35461</strain>
    </source>
</reference>
<protein>
    <recommendedName>
        <fullName evidence="2">Single-stranded-DNA-specific exonuclease RecJ</fullName>
    </recommendedName>
</protein>
<dbReference type="Pfam" id="PF02272">
    <property type="entry name" value="DHHA1"/>
    <property type="match status" value="1"/>
</dbReference>
<evidence type="ECO:0000256" key="4">
    <source>
        <dbReference type="ARBA" id="ARBA00022801"/>
    </source>
</evidence>
<feature type="domain" description="DHHA1" evidence="7">
    <location>
        <begin position="337"/>
        <end position="426"/>
    </location>
</feature>
<proteinExistence type="inferred from homology"/>
<dbReference type="InterPro" id="IPR038763">
    <property type="entry name" value="DHH_sf"/>
</dbReference>
<organism evidence="9 10">
    <name type="scientific">Candidatus Spyradenecus faecavium</name>
    <dbReference type="NCBI Taxonomy" id="2840947"/>
    <lineage>
        <taxon>Bacteria</taxon>
        <taxon>Pseudomonadati</taxon>
        <taxon>Lentisphaerota</taxon>
        <taxon>Lentisphaeria</taxon>
        <taxon>Lentisphaerales</taxon>
        <taxon>Lentisphaeraceae</taxon>
        <taxon>Lentisphaeraceae incertae sedis</taxon>
        <taxon>Candidatus Spyradenecus</taxon>
    </lineage>
</organism>
<dbReference type="EMBL" id="DVOR01000076">
    <property type="protein sequence ID" value="HIV08952.1"/>
    <property type="molecule type" value="Genomic_DNA"/>
</dbReference>
<evidence type="ECO:0000259" key="7">
    <source>
        <dbReference type="Pfam" id="PF02272"/>
    </source>
</evidence>
<evidence type="ECO:0000259" key="8">
    <source>
        <dbReference type="Pfam" id="PF17768"/>
    </source>
</evidence>
<dbReference type="GO" id="GO:0003676">
    <property type="term" value="F:nucleic acid binding"/>
    <property type="evidence" value="ECO:0007669"/>
    <property type="project" value="InterPro"/>
</dbReference>
<keyword evidence="5" id="KW-0269">Exonuclease</keyword>
<dbReference type="PANTHER" id="PTHR30255">
    <property type="entry name" value="SINGLE-STRANDED-DNA-SPECIFIC EXONUCLEASE RECJ"/>
    <property type="match status" value="1"/>
</dbReference>
<dbReference type="InterPro" id="IPR051673">
    <property type="entry name" value="SSDNA_exonuclease_RecJ"/>
</dbReference>
<dbReference type="InterPro" id="IPR001667">
    <property type="entry name" value="DDH_dom"/>
</dbReference>
<evidence type="ECO:0000313" key="9">
    <source>
        <dbReference type="EMBL" id="HIV08952.1"/>
    </source>
</evidence>
<feature type="domain" description="RecJ OB" evidence="8">
    <location>
        <begin position="441"/>
        <end position="538"/>
    </location>
</feature>
<evidence type="ECO:0000259" key="6">
    <source>
        <dbReference type="Pfam" id="PF01368"/>
    </source>
</evidence>
<sequence length="551" mass="58326">MAWVPAPNADPALVADLAAEAGLSPVVAGILARRLGGDDPRLWLRPEEAPLCDPFAFDGMEAAVERLLRAVVHREPITVFGDYDVDGITATTTLVQALARVGARVKPFFPDREAEGYGLTPGSVARCLTYAPAPTVLVTVDCGITSHDEVADLRAQGIDVVVTDHHTPPPTLPPANAIVNPRLSAPPGAESLCGCAVALMLVRALAQRGLDIDPEAFLDLAAVATIADVMPLTGQNRVLVARGLRALATPAANRGLRALALRQRLRLPCTAEGVAFSLVPCINAAGRLGELKTAYAAIGLGHDRCAEQLIEINKRRRAIEHDLLDRILAEAPAPTGNLLVVGGEDFHAGVLGIVAARLMERVGLPVALVCRTPDGGGHGSMRACGRWNAVEALTTVADLLDHFGGHAQAAGFSLRPGAYEAFAERLPRAFVGTPETPDRVYDADLTHLPVTLALCRELERLEPYGHGNPKPVFRKDFALAAARPVGADKSHLQLSLAPVEGGPALKAIWFGAAARAQGWRPGLPLRAWFTLAVDTFREPVPSLTLLDAEPL</sequence>
<feature type="domain" description="DDH" evidence="6">
    <location>
        <begin position="77"/>
        <end position="225"/>
    </location>
</feature>
<dbReference type="Pfam" id="PF17768">
    <property type="entry name" value="RecJ_OB"/>
    <property type="match status" value="1"/>
</dbReference>
<dbReference type="PANTHER" id="PTHR30255:SF2">
    <property type="entry name" value="SINGLE-STRANDED-DNA-SPECIFIC EXONUCLEASE RECJ"/>
    <property type="match status" value="1"/>
</dbReference>
<reference evidence="9" key="1">
    <citation type="submission" date="2020-10" db="EMBL/GenBank/DDBJ databases">
        <authorList>
            <person name="Gilroy R."/>
        </authorList>
    </citation>
    <scope>NUCLEOTIDE SEQUENCE</scope>
    <source>
        <strain evidence="9">35461</strain>
    </source>
</reference>
<keyword evidence="3" id="KW-0540">Nuclease</keyword>